<evidence type="ECO:0000313" key="3">
    <source>
        <dbReference type="Proteomes" id="UP000663851"/>
    </source>
</evidence>
<evidence type="ECO:0000256" key="1">
    <source>
        <dbReference type="SAM" id="MobiDB-lite"/>
    </source>
</evidence>
<dbReference type="EMBL" id="CAJOBO010002968">
    <property type="protein sequence ID" value="CAF4475890.1"/>
    <property type="molecule type" value="Genomic_DNA"/>
</dbReference>
<evidence type="ECO:0000313" key="2">
    <source>
        <dbReference type="EMBL" id="CAF4475890.1"/>
    </source>
</evidence>
<proteinExistence type="predicted"/>
<feature type="compositionally biased region" description="Basic and acidic residues" evidence="1">
    <location>
        <begin position="177"/>
        <end position="188"/>
    </location>
</feature>
<name>A0A820TSW0_9BILA</name>
<feature type="region of interest" description="Disordered" evidence="1">
    <location>
        <begin position="168"/>
        <end position="188"/>
    </location>
</feature>
<protein>
    <submittedName>
        <fullName evidence="2">Uncharacterized protein</fullName>
    </submittedName>
</protein>
<sequence>MWEPTKVTIRRNSKRTGEQCGNEVKQIGESNLVKTVTSPRSATPDTSIGNQDQLQMLSKKNTLPPIPSSKSQLSDDNSRPDIDVAEDKYLPLKLFDGKKQPLDELNPESMTYIWMRRMKEIFLHMNDGRNNNDEIDPFVEFDMKLAKADITKTCDRYIENERITLTKQSENPVTTKKSTELGNDEKPKQIDLAKKQEWDMKKLYVEVFKMSYKLNRLKTQAEQEIGRFDPRRCLVLY</sequence>
<gene>
    <name evidence="2" type="ORF">HFQ381_LOCUS25824</name>
</gene>
<organism evidence="2 3">
    <name type="scientific">Rotaria socialis</name>
    <dbReference type="NCBI Taxonomy" id="392032"/>
    <lineage>
        <taxon>Eukaryota</taxon>
        <taxon>Metazoa</taxon>
        <taxon>Spiralia</taxon>
        <taxon>Gnathifera</taxon>
        <taxon>Rotifera</taxon>
        <taxon>Eurotatoria</taxon>
        <taxon>Bdelloidea</taxon>
        <taxon>Philodinida</taxon>
        <taxon>Philodinidae</taxon>
        <taxon>Rotaria</taxon>
    </lineage>
</organism>
<dbReference type="Proteomes" id="UP000663851">
    <property type="component" value="Unassembled WGS sequence"/>
</dbReference>
<feature type="compositionally biased region" description="Polar residues" evidence="1">
    <location>
        <begin position="28"/>
        <end position="61"/>
    </location>
</feature>
<dbReference type="AlphaFoldDB" id="A0A820TSW0"/>
<reference evidence="2" key="1">
    <citation type="submission" date="2021-02" db="EMBL/GenBank/DDBJ databases">
        <authorList>
            <person name="Nowell W R."/>
        </authorList>
    </citation>
    <scope>NUCLEOTIDE SEQUENCE</scope>
</reference>
<accession>A0A820TSW0</accession>
<feature type="region of interest" description="Disordered" evidence="1">
    <location>
        <begin position="1"/>
        <end position="81"/>
    </location>
</feature>
<comment type="caution">
    <text evidence="2">The sequence shown here is derived from an EMBL/GenBank/DDBJ whole genome shotgun (WGS) entry which is preliminary data.</text>
</comment>